<feature type="domain" description="Helicase ATP-binding" evidence="9">
    <location>
        <begin position="82"/>
        <end position="250"/>
    </location>
</feature>
<dbReference type="EMBL" id="CVRI01000070">
    <property type="protein sequence ID" value="CRL07300.1"/>
    <property type="molecule type" value="Genomic_DNA"/>
</dbReference>
<dbReference type="GO" id="GO:0036297">
    <property type="term" value="P:interstrand cross-link repair"/>
    <property type="evidence" value="ECO:0007669"/>
    <property type="project" value="TreeGrafter"/>
</dbReference>
<dbReference type="PANTHER" id="PTHR14025">
    <property type="entry name" value="FANCONI ANEMIA GROUP M FANCM FAMILY MEMBER"/>
    <property type="match status" value="1"/>
</dbReference>
<organism evidence="11 12">
    <name type="scientific">Clunio marinus</name>
    <dbReference type="NCBI Taxonomy" id="568069"/>
    <lineage>
        <taxon>Eukaryota</taxon>
        <taxon>Metazoa</taxon>
        <taxon>Ecdysozoa</taxon>
        <taxon>Arthropoda</taxon>
        <taxon>Hexapoda</taxon>
        <taxon>Insecta</taxon>
        <taxon>Pterygota</taxon>
        <taxon>Neoptera</taxon>
        <taxon>Endopterygota</taxon>
        <taxon>Diptera</taxon>
        <taxon>Nematocera</taxon>
        <taxon>Chironomoidea</taxon>
        <taxon>Chironomidae</taxon>
        <taxon>Clunio</taxon>
    </lineage>
</organism>
<dbReference type="GO" id="GO:0000400">
    <property type="term" value="F:four-way junction DNA binding"/>
    <property type="evidence" value="ECO:0007669"/>
    <property type="project" value="TreeGrafter"/>
</dbReference>
<dbReference type="Gene3D" id="3.40.50.300">
    <property type="entry name" value="P-loop containing nucleotide triphosphate hydrolases"/>
    <property type="match status" value="2"/>
</dbReference>
<dbReference type="FunFam" id="3.40.50.300:FF:000861">
    <property type="entry name" value="Fanconi anemia, complementation group M"/>
    <property type="match status" value="1"/>
</dbReference>
<dbReference type="SMART" id="SM00490">
    <property type="entry name" value="HELICc"/>
    <property type="match status" value="1"/>
</dbReference>
<keyword evidence="4" id="KW-0378">Hydrolase</keyword>
<accession>A0A1J1J6A1</accession>
<dbReference type="InterPro" id="IPR044749">
    <property type="entry name" value="FANCM_DEXDc"/>
</dbReference>
<dbReference type="Gene3D" id="1.10.3450.20">
    <property type="match status" value="1"/>
</dbReference>
<comment type="subcellular location">
    <subcellularLocation>
        <location evidence="1">Nucleus</location>
    </subcellularLocation>
</comment>
<dbReference type="CDD" id="cd12091">
    <property type="entry name" value="FANCM_ID"/>
    <property type="match status" value="1"/>
</dbReference>
<dbReference type="Pfam" id="PF04121">
    <property type="entry name" value="Nup84_Nup100"/>
    <property type="match status" value="1"/>
</dbReference>
<dbReference type="InterPro" id="IPR006935">
    <property type="entry name" value="Helicase/UvrB_N"/>
</dbReference>
<evidence type="ECO:0000256" key="6">
    <source>
        <dbReference type="ARBA" id="ARBA00022840"/>
    </source>
</evidence>
<evidence type="ECO:0000259" key="10">
    <source>
        <dbReference type="PROSITE" id="PS51194"/>
    </source>
</evidence>
<dbReference type="Proteomes" id="UP000183832">
    <property type="component" value="Unassembled WGS sequence"/>
</dbReference>
<dbReference type="GO" id="GO:0016787">
    <property type="term" value="F:hydrolase activity"/>
    <property type="evidence" value="ECO:0007669"/>
    <property type="project" value="UniProtKB-KW"/>
</dbReference>
<dbReference type="PROSITE" id="PS51194">
    <property type="entry name" value="HELICASE_CTER"/>
    <property type="match status" value="1"/>
</dbReference>
<dbReference type="Pfam" id="PF04851">
    <property type="entry name" value="ResIII"/>
    <property type="match status" value="1"/>
</dbReference>
<dbReference type="GO" id="GO:0005524">
    <property type="term" value="F:ATP binding"/>
    <property type="evidence" value="ECO:0007669"/>
    <property type="project" value="UniProtKB-KW"/>
</dbReference>
<evidence type="ECO:0000256" key="5">
    <source>
        <dbReference type="ARBA" id="ARBA00022806"/>
    </source>
</evidence>
<dbReference type="SMART" id="SM00487">
    <property type="entry name" value="DEXDc"/>
    <property type="match status" value="1"/>
</dbReference>
<evidence type="ECO:0000256" key="7">
    <source>
        <dbReference type="ARBA" id="ARBA00023242"/>
    </source>
</evidence>
<proteinExistence type="inferred from homology"/>
<feature type="domain" description="Helicase C-terminal" evidence="10">
    <location>
        <begin position="428"/>
        <end position="580"/>
    </location>
</feature>
<dbReference type="SUPFAM" id="SSF52540">
    <property type="entry name" value="P-loop containing nucleoside triphosphate hydrolases"/>
    <property type="match status" value="1"/>
</dbReference>
<dbReference type="OrthoDB" id="6513042at2759"/>
<keyword evidence="6" id="KW-0067">ATP-binding</keyword>
<evidence type="ECO:0000259" key="9">
    <source>
        <dbReference type="PROSITE" id="PS51192"/>
    </source>
</evidence>
<dbReference type="Pfam" id="PF00271">
    <property type="entry name" value="Helicase_C"/>
    <property type="match status" value="1"/>
</dbReference>
<dbReference type="InterPro" id="IPR007252">
    <property type="entry name" value="Nup84/Nup107"/>
</dbReference>
<evidence type="ECO:0000313" key="12">
    <source>
        <dbReference type="Proteomes" id="UP000183832"/>
    </source>
</evidence>
<keyword evidence="7" id="KW-0539">Nucleus</keyword>
<dbReference type="PROSITE" id="PS51192">
    <property type="entry name" value="HELICASE_ATP_BIND_1"/>
    <property type="match status" value="1"/>
</dbReference>
<dbReference type="STRING" id="568069.A0A1J1J6A1"/>
<dbReference type="InterPro" id="IPR027417">
    <property type="entry name" value="P-loop_NTPase"/>
</dbReference>
<evidence type="ECO:0000256" key="8">
    <source>
        <dbReference type="SAM" id="MobiDB-lite"/>
    </source>
</evidence>
<evidence type="ECO:0000256" key="3">
    <source>
        <dbReference type="ARBA" id="ARBA00022741"/>
    </source>
</evidence>
<evidence type="ECO:0000256" key="2">
    <source>
        <dbReference type="ARBA" id="ARBA00009889"/>
    </source>
</evidence>
<dbReference type="GO" id="GO:0045003">
    <property type="term" value="P:double-strand break repair via synthesis-dependent strand annealing"/>
    <property type="evidence" value="ECO:0007669"/>
    <property type="project" value="TreeGrafter"/>
</dbReference>
<sequence length="1430" mass="163630">MESSCGEPSTSKKQHLNNDLSAIIDQLSDEDDEWLNEVFNKNGSTNKVKDHKMNTYEDFDENAGNSWIFPVGYEKREYQLNISRSCLFTNCLVCLPTGLGKTFIASVVIYNFYRWFPRCKIIFMAHSRPLVSQQINACYQIVGIPPEETVELTGKSARNKRLELWKSKRVFFATPQVIQNDINDPEFPINSIRLICVDEAHKAKGKFAYCEVIKRIHAINQKFRVIALSATPGKAEDVIEIINNLLISKIEVRSENSVDVKQYVYSKEIDVVKIKLAELTEIRDEYLKITDPYLRKLVEYKAISGNNFNKGWIVIQQKKFQMQNHPQKSEITKLFSISVSLLYSLDLLERHGLFIFLNSFKDEDNVTKMKYFVSQDNNLKLFLEVLNKNFKDSNPLSMNIHSLPNGEIPPIYKDLNFGHPKFDILKSKLNDYFANGGSKSIVFCEYRETVNMIYVMLLQMRPTVQPRMLIGQGGAVSQKDQLQVMKEFRSNKVNVLVTTSVCEEGIDVGEVDLVICFDISSKNPTRFVQRIGRTGRKRNGKVIILASEGREEDVIKEVIGSKDKLNKSIHSNKEISKNLYRNSPRLVPGNFMPKCIETKIKIPEIQIETESKATKKKFTKSSSKAATATTTIANHFKPKEKSTNPMITEMDAVEHQTTISTNGSSSEDKIATIINFENEFDTIKKEFRQQVKLILDEAHLNKLVVEQLRSNSEKHVNKMENILKLLLSQNSTESSLNLTNCELENILELSNPFEFELHRNSKEDFSLFKTSQECQYLENESRYRSQFSIPEPFNTPFKSSSFLPINNILNNTIFSSTPLTAEKTKRKKFKNSFENSPLLKAFQRQRDMFTLTPIVNEKSSVSSKGLENSSMSSVVQPETSHMSQSKGWIKLSALEFFGCTSIDDIFEGIDNDDDIDKIKDDPASVTIEPELFEDEIIIESSIVDDVSNEEETKEKSESKKSYDFDLDEIFACSNTSSLDLEKNIEILPSSDSSGKTEIYNFNNDGDNKEEIINLKSSPDKENVLNVNFVTIINSPSPKKGFEEKPKPNISKLLNALKTSNFLSPSPSENLCKFKNDSPKRNSLADFPTSPLTYYQSQTQIQRCVKRKKSAKTRLESFDASNHNESTFSLPIKKKISKKKMKNHYLDTQAAADGTDSSDDSENETLNGFIANENIEDSSDSDNENGIDMHAKYLQSIKSPSTRKFGKFKIPELPVKPVNYDIYSQEPQEDDWELNSFIVDDNEDHQEASEVDELEIAEMMLKQKRRKARNLKNGAKRRKIRNLFLDNSTLREHQLIVEQTSSDQYEDQVAHYTDRSSMAWENTLHQLQNVGRTMFGSQREIVKSLDPDAPHREKLPLHDLDTEDQKRLTRHVFNAIRQGKVDEAQSLCEHCEQPWQAAILVGWRLFHDPNMDSSEGPKDIKMPIEGNPHRD</sequence>
<comment type="similarity">
    <text evidence="2">Belongs to the DEAD box helicase family. DEAH subfamily. FANCM sub-subfamily.</text>
</comment>
<keyword evidence="5" id="KW-0347">Helicase</keyword>
<name>A0A1J1J6A1_9DIPT</name>
<dbReference type="GO" id="GO:0017056">
    <property type="term" value="F:structural constituent of nuclear pore"/>
    <property type="evidence" value="ECO:0007669"/>
    <property type="project" value="InterPro"/>
</dbReference>
<dbReference type="InterPro" id="IPR039686">
    <property type="entry name" value="FANCM/Mph1-like_ID"/>
</dbReference>
<reference evidence="11 12" key="1">
    <citation type="submission" date="2015-04" db="EMBL/GenBank/DDBJ databases">
        <authorList>
            <person name="Syromyatnikov M.Y."/>
            <person name="Popov V.N."/>
        </authorList>
    </citation>
    <scope>NUCLEOTIDE SEQUENCE [LARGE SCALE GENOMIC DNA]</scope>
</reference>
<dbReference type="PANTHER" id="PTHR14025:SF20">
    <property type="entry name" value="FANCONI ANEMIA GROUP M PROTEIN"/>
    <property type="match status" value="1"/>
</dbReference>
<dbReference type="CDD" id="cd18033">
    <property type="entry name" value="DEXDc_FANCM"/>
    <property type="match status" value="1"/>
</dbReference>
<dbReference type="InterPro" id="IPR014001">
    <property type="entry name" value="Helicase_ATP-bd"/>
</dbReference>
<evidence type="ECO:0000256" key="1">
    <source>
        <dbReference type="ARBA" id="ARBA00004123"/>
    </source>
</evidence>
<protein>
    <submittedName>
        <fullName evidence="11">CLUMA_CG020279, isoform A</fullName>
    </submittedName>
</protein>
<evidence type="ECO:0000256" key="4">
    <source>
        <dbReference type="ARBA" id="ARBA00022801"/>
    </source>
</evidence>
<gene>
    <name evidence="11" type="ORF">CLUMA_CG020279</name>
</gene>
<evidence type="ECO:0000313" key="11">
    <source>
        <dbReference type="EMBL" id="CRL07300.1"/>
    </source>
</evidence>
<dbReference type="GO" id="GO:0009378">
    <property type="term" value="F:four-way junction helicase activity"/>
    <property type="evidence" value="ECO:0007669"/>
    <property type="project" value="TreeGrafter"/>
</dbReference>
<keyword evidence="3" id="KW-0547">Nucleotide-binding</keyword>
<dbReference type="GO" id="GO:0005643">
    <property type="term" value="C:nuclear pore"/>
    <property type="evidence" value="ECO:0007669"/>
    <property type="project" value="InterPro"/>
</dbReference>
<keyword evidence="12" id="KW-1185">Reference proteome</keyword>
<dbReference type="InterPro" id="IPR001650">
    <property type="entry name" value="Helicase_C-like"/>
</dbReference>
<dbReference type="GO" id="GO:0043138">
    <property type="term" value="F:3'-5' DNA helicase activity"/>
    <property type="evidence" value="ECO:0007669"/>
    <property type="project" value="InterPro"/>
</dbReference>
<feature type="region of interest" description="Disordered" evidence="8">
    <location>
        <begin position="1410"/>
        <end position="1430"/>
    </location>
</feature>